<dbReference type="SMART" id="SM01058">
    <property type="entry name" value="CarD_TRCF"/>
    <property type="match status" value="1"/>
</dbReference>
<dbReference type="Gene3D" id="3.40.50.11180">
    <property type="match status" value="1"/>
</dbReference>
<dbReference type="Pfam" id="PF00270">
    <property type="entry name" value="DEAD"/>
    <property type="match status" value="1"/>
</dbReference>
<dbReference type="Gene3D" id="3.30.2060.10">
    <property type="entry name" value="Penicillin-binding protein 1b domain"/>
    <property type="match status" value="1"/>
</dbReference>
<keyword evidence="6 9" id="KW-0067">ATP-binding</keyword>
<dbReference type="Gene3D" id="3.90.1150.50">
    <property type="entry name" value="Transcription-repair-coupling factor, D7 domain"/>
    <property type="match status" value="1"/>
</dbReference>
<dbReference type="Gene3D" id="3.40.50.300">
    <property type="entry name" value="P-loop containing nucleotide triphosphate hydrolases"/>
    <property type="match status" value="2"/>
</dbReference>
<keyword evidence="5" id="KW-0347">Helicase</keyword>
<dbReference type="InterPro" id="IPR005118">
    <property type="entry name" value="TRCF_C"/>
</dbReference>
<dbReference type="SUPFAM" id="SSF141259">
    <property type="entry name" value="CarD-like"/>
    <property type="match status" value="1"/>
</dbReference>
<feature type="domain" description="Helicase C-terminal" evidence="12">
    <location>
        <begin position="806"/>
        <end position="972"/>
    </location>
</feature>
<evidence type="ECO:0000256" key="3">
    <source>
        <dbReference type="ARBA" id="ARBA00022763"/>
    </source>
</evidence>
<dbReference type="PANTHER" id="PTHR47964:SF1">
    <property type="entry name" value="ATP-DEPENDENT DNA HELICASE HOMOLOG RECG, CHLOROPLASTIC"/>
    <property type="match status" value="1"/>
</dbReference>
<keyword evidence="7 9" id="KW-0238">DNA-binding</keyword>
<evidence type="ECO:0000313" key="13">
    <source>
        <dbReference type="EMBL" id="MDQ8207016.1"/>
    </source>
</evidence>
<dbReference type="InterPro" id="IPR011545">
    <property type="entry name" value="DEAD/DEAH_box_helicase_dom"/>
</dbReference>
<evidence type="ECO:0000256" key="9">
    <source>
        <dbReference type="HAMAP-Rule" id="MF_00969"/>
    </source>
</evidence>
<dbReference type="InterPro" id="IPR036101">
    <property type="entry name" value="CarD-like/TRCF_RID_sf"/>
</dbReference>
<dbReference type="InterPro" id="IPR027417">
    <property type="entry name" value="P-loop_NTPase"/>
</dbReference>
<dbReference type="PROSITE" id="PS51194">
    <property type="entry name" value="HELICASE_CTER"/>
    <property type="match status" value="1"/>
</dbReference>
<dbReference type="NCBIfam" id="TIGR00580">
    <property type="entry name" value="mfd"/>
    <property type="match status" value="1"/>
</dbReference>
<comment type="similarity">
    <text evidence="9">In the C-terminal section; belongs to the helicase family. RecG subfamily.</text>
</comment>
<dbReference type="Gene3D" id="2.40.10.170">
    <property type="match status" value="1"/>
</dbReference>
<comment type="caution">
    <text evidence="13">The sequence shown here is derived from an EMBL/GenBank/DDBJ whole genome shotgun (WGS) entry which is preliminary data.</text>
</comment>
<dbReference type="EMBL" id="JARXHW010000009">
    <property type="protein sequence ID" value="MDQ8207016.1"/>
    <property type="molecule type" value="Genomic_DNA"/>
</dbReference>
<dbReference type="PANTHER" id="PTHR47964">
    <property type="entry name" value="ATP-DEPENDENT DNA HELICASE HOMOLOG RECG, CHLOROPLASTIC"/>
    <property type="match status" value="1"/>
</dbReference>
<feature type="region of interest" description="Disordered" evidence="10">
    <location>
        <begin position="276"/>
        <end position="305"/>
    </location>
</feature>
<dbReference type="SUPFAM" id="SSF143517">
    <property type="entry name" value="TRCF domain-like"/>
    <property type="match status" value="1"/>
</dbReference>
<evidence type="ECO:0000256" key="10">
    <source>
        <dbReference type="SAM" id="MobiDB-lite"/>
    </source>
</evidence>
<feature type="domain" description="Helicase ATP-binding" evidence="11">
    <location>
        <begin position="636"/>
        <end position="797"/>
    </location>
</feature>
<dbReference type="EC" id="3.6.4.-" evidence="9"/>
<name>A0ABU1AS74_9BACT</name>
<dbReference type="InterPro" id="IPR041471">
    <property type="entry name" value="UvrB_inter"/>
</dbReference>
<dbReference type="SMART" id="SM00490">
    <property type="entry name" value="HELICc"/>
    <property type="match status" value="1"/>
</dbReference>
<evidence type="ECO:0000256" key="4">
    <source>
        <dbReference type="ARBA" id="ARBA00022801"/>
    </source>
</evidence>
<evidence type="ECO:0000259" key="12">
    <source>
        <dbReference type="PROSITE" id="PS51194"/>
    </source>
</evidence>
<keyword evidence="14" id="KW-1185">Reference proteome</keyword>
<keyword evidence="1 9" id="KW-0963">Cytoplasm</keyword>
<dbReference type="InterPro" id="IPR037235">
    <property type="entry name" value="TRCF-like_C_D7"/>
</dbReference>
<dbReference type="InterPro" id="IPR004576">
    <property type="entry name" value="Mfd"/>
</dbReference>
<organism evidence="13 14">
    <name type="scientific">Thalassobacterium maritimum</name>
    <dbReference type="NCBI Taxonomy" id="3041265"/>
    <lineage>
        <taxon>Bacteria</taxon>
        <taxon>Pseudomonadati</taxon>
        <taxon>Verrucomicrobiota</taxon>
        <taxon>Opitutia</taxon>
        <taxon>Puniceicoccales</taxon>
        <taxon>Coraliomargaritaceae</taxon>
        <taxon>Thalassobacterium</taxon>
    </lineage>
</organism>
<dbReference type="InterPro" id="IPR047112">
    <property type="entry name" value="RecG/Mfd"/>
</dbReference>
<dbReference type="RefSeq" id="WP_308949154.1">
    <property type="nucleotide sequence ID" value="NZ_JARXHW010000009.1"/>
</dbReference>
<dbReference type="Pfam" id="PF00271">
    <property type="entry name" value="Helicase_C"/>
    <property type="match status" value="1"/>
</dbReference>
<dbReference type="PROSITE" id="PS51192">
    <property type="entry name" value="HELICASE_ATP_BIND_1"/>
    <property type="match status" value="1"/>
</dbReference>
<accession>A0ABU1AS74</accession>
<proteinExistence type="inferred from homology"/>
<feature type="compositionally biased region" description="Polar residues" evidence="10">
    <location>
        <begin position="276"/>
        <end position="288"/>
    </location>
</feature>
<comment type="function">
    <text evidence="9">Couples transcription and DNA repair by recognizing RNA polymerase (RNAP) stalled at DNA lesions. Mediates ATP-dependent release of RNAP and its truncated transcript from the DNA, and recruitment of nucleotide excision repair machinery to the damaged site.</text>
</comment>
<keyword evidence="8 9" id="KW-0234">DNA repair</keyword>
<comment type="subcellular location">
    <subcellularLocation>
        <location evidence="9">Cytoplasm</location>
    </subcellularLocation>
</comment>
<dbReference type="InterPro" id="IPR014001">
    <property type="entry name" value="Helicase_ATP-bd"/>
</dbReference>
<dbReference type="InterPro" id="IPR003711">
    <property type="entry name" value="CarD-like/TRCF_RID"/>
</dbReference>
<evidence type="ECO:0000256" key="5">
    <source>
        <dbReference type="ARBA" id="ARBA00022806"/>
    </source>
</evidence>
<protein>
    <recommendedName>
        <fullName evidence="9">Transcription-repair-coupling factor</fullName>
        <shortName evidence="9">TRCF</shortName>
        <ecNumber evidence="9">3.6.4.-</ecNumber>
    </recommendedName>
</protein>
<dbReference type="InterPro" id="IPR001650">
    <property type="entry name" value="Helicase_C-like"/>
</dbReference>
<sequence>MPAQSKAATPTPTLYHGVCAQARAPLLHSLASASPASLTLALVADPRRAQELAAEVERFATWSSTSPALQILYFPEDPPPDIDAQRRADRICDRLSVLSALLETAPDRRLLIATPEALLGACPAKADFAQRRLTLEVGQSQPFRELIDQLSTEFDYDSEALCEQPGQIATRGGLIDIYPYDAQCPYRIDFFGDEIESIRSFDPTSQRTLDEVNALHIAAAPASPAAGSEQSVRSEGALLSYLPVEEVQWALEDPSALVREHPYRFEKLAIARSDVTPVTSPQTTQDAAPTSHLPLNRGDSKHVELRPTSSAASLRSFYQVLAQRNQRDALTGICELDTDPALFRSAQRVEIRSEATSDYRFQTAHAQIGYDRFESEQEARHKFENQIADWAQEGLHIVFATAGKSEAQRIQELLTENTKTAKLSCQFVQGTISGGFIFRPSDSSAKLHLPFQTNARSGFVCITDTEYFGRRSRKVDRNEARARPTISQVDQLLDFTELADGDPLVHLQHGVCLFRGLTQLEIQGGSKEVISVEFAEQMTVHVPLQESHLLTRYVGLTKSSPKLAKVGGAAWDKTRAAAELATLDYAAEMLQLHARRSQAGGFAFPPDHPWQKDFEAAFPFKETPDQLTAIEATKQDMEKEEAMDRLICGDVGFGKTEVAIRAALKAVLAGKQVAMLVPTTVLCQQHFNTFCERMAQYPIIVDMISRFRSTKQNKESIAHLAAGKVDIVIGTHRLLSQDVIFQDLGLLIVDEEQRFGVKQKERIKQLRSNVDILTLSATPIPRTLYLAMAGARAMSVIETPPVDRRPIETIVKSYDEKLIKSAIQAETDRGGQVFYLHNRVDSILGVAAKIEAMHPKLKVAVGHGQMTEGALEKIMTKFVAGKFDVLVCTTIIESGIDIPNCNTLIIEGADRFGLAQLYQIRGRVGRFKRQAYAYLLLHRHAAVVEQAQKRLNALKQHNQLGAGFRIAMRDLELRGAGNLLGSQQSGHIAGIGFELYCQLLKQSVARLKGDPGADRIRAEVKLDFITTGVGGSRARSTSGSFSFAAIKDAEYGNRKGELIEASLPSEYIAEPRLRIDFYRRLALAEKLEDVLNIAEELADRFGKRPLPTEALIAVSQVRILAELAGVRRVESEGDRLICKLAMPGKSGEFLKSGSRFPRLKAKDPIKRLNEIQRWLRKHSK</sequence>
<dbReference type="CDD" id="cd17991">
    <property type="entry name" value="DEXHc_TRCF"/>
    <property type="match status" value="1"/>
</dbReference>
<evidence type="ECO:0000256" key="8">
    <source>
        <dbReference type="ARBA" id="ARBA00023204"/>
    </source>
</evidence>
<dbReference type="SMART" id="SM00982">
    <property type="entry name" value="TRCF"/>
    <property type="match status" value="1"/>
</dbReference>
<evidence type="ECO:0000256" key="7">
    <source>
        <dbReference type="ARBA" id="ARBA00023125"/>
    </source>
</evidence>
<evidence type="ECO:0000313" key="14">
    <source>
        <dbReference type="Proteomes" id="UP001225316"/>
    </source>
</evidence>
<comment type="similarity">
    <text evidence="9">In the N-terminal section; belongs to the UvrB family.</text>
</comment>
<dbReference type="Pfam" id="PF02559">
    <property type="entry name" value="CarD_TRCF_RID"/>
    <property type="match status" value="1"/>
</dbReference>
<dbReference type="SUPFAM" id="SSF52540">
    <property type="entry name" value="P-loop containing nucleoside triphosphate hydrolases"/>
    <property type="match status" value="3"/>
</dbReference>
<dbReference type="Pfam" id="PF17757">
    <property type="entry name" value="UvrB_inter"/>
    <property type="match status" value="1"/>
</dbReference>
<keyword evidence="4 9" id="KW-0378">Hydrolase</keyword>
<evidence type="ECO:0000256" key="1">
    <source>
        <dbReference type="ARBA" id="ARBA00022490"/>
    </source>
</evidence>
<keyword evidence="2 9" id="KW-0547">Nucleotide-binding</keyword>
<dbReference type="HAMAP" id="MF_00969">
    <property type="entry name" value="TRCF"/>
    <property type="match status" value="1"/>
</dbReference>
<gene>
    <name evidence="9 13" type="primary">mfd</name>
    <name evidence="13" type="ORF">QEH52_05825</name>
</gene>
<evidence type="ECO:0000256" key="2">
    <source>
        <dbReference type="ARBA" id="ARBA00022741"/>
    </source>
</evidence>
<dbReference type="Pfam" id="PF03461">
    <property type="entry name" value="TRCF"/>
    <property type="match status" value="1"/>
</dbReference>
<dbReference type="Proteomes" id="UP001225316">
    <property type="component" value="Unassembled WGS sequence"/>
</dbReference>
<reference evidence="13 14" key="1">
    <citation type="submission" date="2023-04" db="EMBL/GenBank/DDBJ databases">
        <title>A novel bacteria isolated from coastal sediment.</title>
        <authorList>
            <person name="Liu X.-J."/>
            <person name="Du Z.-J."/>
        </authorList>
    </citation>
    <scope>NUCLEOTIDE SEQUENCE [LARGE SCALE GENOMIC DNA]</scope>
    <source>
        <strain evidence="13 14">SDUM461003</strain>
    </source>
</reference>
<dbReference type="SMART" id="SM00487">
    <property type="entry name" value="DEXDc"/>
    <property type="match status" value="1"/>
</dbReference>
<evidence type="ECO:0000259" key="11">
    <source>
        <dbReference type="PROSITE" id="PS51192"/>
    </source>
</evidence>
<evidence type="ECO:0000256" key="6">
    <source>
        <dbReference type="ARBA" id="ARBA00022840"/>
    </source>
</evidence>
<keyword evidence="3 9" id="KW-0227">DNA damage</keyword>